<evidence type="ECO:0000256" key="1">
    <source>
        <dbReference type="SAM" id="MobiDB-lite"/>
    </source>
</evidence>
<dbReference type="InterPro" id="IPR008538">
    <property type="entry name" value="Uma2"/>
</dbReference>
<dbReference type="KEGG" id="strr:EKD16_02700"/>
<proteinExistence type="predicted"/>
<feature type="compositionally biased region" description="Basic and acidic residues" evidence="1">
    <location>
        <begin position="1"/>
        <end position="10"/>
    </location>
</feature>
<dbReference type="PANTHER" id="PTHR35400">
    <property type="entry name" value="SLR1083 PROTEIN"/>
    <property type="match status" value="1"/>
</dbReference>
<evidence type="ECO:0000313" key="3">
    <source>
        <dbReference type="EMBL" id="QBI52356.1"/>
    </source>
</evidence>
<organism evidence="3 4">
    <name type="scientific">Streptomonospora litoralis</name>
    <dbReference type="NCBI Taxonomy" id="2498135"/>
    <lineage>
        <taxon>Bacteria</taxon>
        <taxon>Bacillati</taxon>
        <taxon>Actinomycetota</taxon>
        <taxon>Actinomycetes</taxon>
        <taxon>Streptosporangiales</taxon>
        <taxon>Nocardiopsidaceae</taxon>
        <taxon>Streptomonospora</taxon>
    </lineage>
</organism>
<keyword evidence="4" id="KW-1185">Reference proteome</keyword>
<dbReference type="Gene3D" id="3.90.1570.10">
    <property type="entry name" value="tt1808, chain A"/>
    <property type="match status" value="1"/>
</dbReference>
<dbReference type="SUPFAM" id="SSF52980">
    <property type="entry name" value="Restriction endonuclease-like"/>
    <property type="match status" value="1"/>
</dbReference>
<feature type="region of interest" description="Disordered" evidence="1">
    <location>
        <begin position="1"/>
        <end position="22"/>
    </location>
</feature>
<dbReference type="Pfam" id="PF05685">
    <property type="entry name" value="Uma2"/>
    <property type="match status" value="1"/>
</dbReference>
<evidence type="ECO:0000259" key="2">
    <source>
        <dbReference type="Pfam" id="PF05685"/>
    </source>
</evidence>
<dbReference type="EMBL" id="CP036455">
    <property type="protein sequence ID" value="QBI52356.1"/>
    <property type="molecule type" value="Genomic_DNA"/>
</dbReference>
<accession>A0A4P6PVU1</accession>
<sequence>MLMRLPDREPQGGALRRHVEASPQPKGFRVEIIRGKIVMSPTPSFKHGGIITRIQQQIFAQIDPSRWPQQAFSVASLDDEDDYCSPDLVVVPRSLEDESGWLLDPDVVDLVVEVASPSNAAIDSTEKLDSYAEWRIPIYLLIDPRKGDVFVYSDPVDGGYRTTHSTRFGDTVELPAPLAGMRIDTSGFRTYD</sequence>
<name>A0A4P6PVU1_9ACTN</name>
<evidence type="ECO:0000313" key="4">
    <source>
        <dbReference type="Proteomes" id="UP000292235"/>
    </source>
</evidence>
<dbReference type="RefSeq" id="WP_131096919.1">
    <property type="nucleotide sequence ID" value="NZ_CP036455.1"/>
</dbReference>
<dbReference type="PANTHER" id="PTHR35400:SF3">
    <property type="entry name" value="SLL1072 PROTEIN"/>
    <property type="match status" value="1"/>
</dbReference>
<dbReference type="InterPro" id="IPR012296">
    <property type="entry name" value="Nuclease_put_TT1808"/>
</dbReference>
<feature type="domain" description="Putative restriction endonuclease" evidence="2">
    <location>
        <begin position="22"/>
        <end position="184"/>
    </location>
</feature>
<gene>
    <name evidence="3" type="ORF">EKD16_02700</name>
</gene>
<dbReference type="CDD" id="cd06260">
    <property type="entry name" value="DUF820-like"/>
    <property type="match status" value="1"/>
</dbReference>
<dbReference type="AlphaFoldDB" id="A0A4P6PVU1"/>
<dbReference type="OrthoDB" id="3423889at2"/>
<dbReference type="InterPro" id="IPR011335">
    <property type="entry name" value="Restrct_endonuc-II-like"/>
</dbReference>
<protein>
    <recommendedName>
        <fullName evidence="2">Putative restriction endonuclease domain-containing protein</fullName>
    </recommendedName>
</protein>
<reference evidence="3 4" key="1">
    <citation type="submission" date="2019-02" db="EMBL/GenBank/DDBJ databases">
        <authorList>
            <person name="Khodamoradi S."/>
            <person name="Hahnke R.L."/>
            <person name="Kaempfer P."/>
            <person name="Schumann P."/>
            <person name="Rohde M."/>
            <person name="Steinert M."/>
            <person name="Luzhetskyy A."/>
            <person name="Wink J."/>
            <person name="Ruckert C."/>
        </authorList>
    </citation>
    <scope>NUCLEOTIDE SEQUENCE [LARGE SCALE GENOMIC DNA]</scope>
    <source>
        <strain evidence="3 4">M2</strain>
    </source>
</reference>
<dbReference type="Proteomes" id="UP000292235">
    <property type="component" value="Chromosome"/>
</dbReference>